<evidence type="ECO:0000256" key="12">
    <source>
        <dbReference type="ARBA" id="ARBA00023163"/>
    </source>
</evidence>
<dbReference type="GO" id="GO:0000978">
    <property type="term" value="F:RNA polymerase II cis-regulatory region sequence-specific DNA binding"/>
    <property type="evidence" value="ECO:0007669"/>
    <property type="project" value="TreeGrafter"/>
</dbReference>
<dbReference type="Ensembl" id="ENSHCOT00000000707.1">
    <property type="protein sequence ID" value="ENSHCOP00000008201.1"/>
    <property type="gene ID" value="ENSHCOG00000010423.1"/>
</dbReference>
<keyword evidence="4" id="KW-0597">Phosphoprotein</keyword>
<dbReference type="PANTHER" id="PTHR23233:SF46">
    <property type="entry name" value="SAL-LIKE PROTEIN 3"/>
    <property type="match status" value="1"/>
</dbReference>
<comment type="similarity">
    <text evidence="15">Belongs to the sal C2H2-type zinc-finger protein family.</text>
</comment>
<dbReference type="GO" id="GO:0000792">
    <property type="term" value="C:heterochromatin"/>
    <property type="evidence" value="ECO:0007669"/>
    <property type="project" value="UniProtKB-ARBA"/>
</dbReference>
<evidence type="ECO:0000313" key="23">
    <source>
        <dbReference type="Ensembl" id="ENSHCOP00000008201.1"/>
    </source>
</evidence>
<dbReference type="FunFam" id="3.30.160.60:FF:000215">
    <property type="entry name" value="Spalt-like transcription factor 3"/>
    <property type="match status" value="1"/>
</dbReference>
<dbReference type="FunFam" id="3.30.160.60:FF:000689">
    <property type="entry name" value="Spalt like transcription factor 1"/>
    <property type="match status" value="1"/>
</dbReference>
<evidence type="ECO:0000256" key="11">
    <source>
        <dbReference type="ARBA" id="ARBA00023125"/>
    </source>
</evidence>
<feature type="region of interest" description="Disordered" evidence="21">
    <location>
        <begin position="151"/>
        <end position="184"/>
    </location>
</feature>
<proteinExistence type="inferred from homology"/>
<dbReference type="GO" id="GO:0035295">
    <property type="term" value="P:tube development"/>
    <property type="evidence" value="ECO:0007669"/>
    <property type="project" value="UniProtKB-ARBA"/>
</dbReference>
<organism evidence="23 24">
    <name type="scientific">Hippocampus comes</name>
    <name type="common">Tiger tail seahorse</name>
    <dbReference type="NCBI Taxonomy" id="109280"/>
    <lineage>
        <taxon>Eukaryota</taxon>
        <taxon>Metazoa</taxon>
        <taxon>Chordata</taxon>
        <taxon>Craniata</taxon>
        <taxon>Vertebrata</taxon>
        <taxon>Euteleostomi</taxon>
        <taxon>Actinopterygii</taxon>
        <taxon>Neopterygii</taxon>
        <taxon>Teleostei</taxon>
        <taxon>Neoteleostei</taxon>
        <taxon>Acanthomorphata</taxon>
        <taxon>Syngnathiaria</taxon>
        <taxon>Syngnathiformes</taxon>
        <taxon>Syngnathoidei</taxon>
        <taxon>Syngnathidae</taxon>
        <taxon>Hippocampus</taxon>
    </lineage>
</organism>
<comment type="subcellular location">
    <subcellularLocation>
        <location evidence="1">Nucleus</location>
    </subcellularLocation>
</comment>
<reference evidence="23" key="2">
    <citation type="submission" date="2025-09" db="UniProtKB">
        <authorList>
            <consortium name="Ensembl"/>
        </authorList>
    </citation>
    <scope>IDENTIFICATION</scope>
</reference>
<dbReference type="PANTHER" id="PTHR23233">
    <property type="entry name" value="SAL-LIKE PROTEIN"/>
    <property type="match status" value="1"/>
</dbReference>
<keyword evidence="7 20" id="KW-0863">Zinc-finger</keyword>
<evidence type="ECO:0000256" key="13">
    <source>
        <dbReference type="ARBA" id="ARBA00023242"/>
    </source>
</evidence>
<feature type="compositionally biased region" description="Basic residues" evidence="21">
    <location>
        <begin position="1"/>
        <end position="11"/>
    </location>
</feature>
<evidence type="ECO:0000256" key="20">
    <source>
        <dbReference type="PROSITE-ProRule" id="PRU00042"/>
    </source>
</evidence>
<feature type="domain" description="C2H2-type" evidence="22">
    <location>
        <begin position="500"/>
        <end position="527"/>
    </location>
</feature>
<dbReference type="GO" id="GO:0000981">
    <property type="term" value="F:DNA-binding transcription factor activity, RNA polymerase II-specific"/>
    <property type="evidence" value="ECO:0007669"/>
    <property type="project" value="TreeGrafter"/>
</dbReference>
<dbReference type="GO" id="GO:0000122">
    <property type="term" value="P:negative regulation of transcription by RNA polymerase II"/>
    <property type="evidence" value="ECO:0007669"/>
    <property type="project" value="UniProtKB-ARBA"/>
</dbReference>
<feature type="domain" description="C2H2-type" evidence="22">
    <location>
        <begin position="1093"/>
        <end position="1120"/>
    </location>
</feature>
<evidence type="ECO:0000256" key="9">
    <source>
        <dbReference type="ARBA" id="ARBA00022843"/>
    </source>
</evidence>
<accession>A0A3Q2Y5G1</accession>
<evidence type="ECO:0000256" key="14">
    <source>
        <dbReference type="ARBA" id="ARBA00037260"/>
    </source>
</evidence>
<feature type="compositionally biased region" description="Low complexity" evidence="21">
    <location>
        <begin position="327"/>
        <end position="353"/>
    </location>
</feature>
<feature type="domain" description="C2H2-type" evidence="22">
    <location>
        <begin position="1065"/>
        <end position="1092"/>
    </location>
</feature>
<feature type="domain" description="C2H2-type" evidence="22">
    <location>
        <begin position="783"/>
        <end position="810"/>
    </location>
</feature>
<evidence type="ECO:0000256" key="10">
    <source>
        <dbReference type="ARBA" id="ARBA00023015"/>
    </source>
</evidence>
<reference evidence="23" key="1">
    <citation type="submission" date="2025-08" db="UniProtKB">
        <authorList>
            <consortium name="Ensembl"/>
        </authorList>
    </citation>
    <scope>IDENTIFICATION</scope>
</reference>
<dbReference type="GeneTree" id="ENSGT00940000159356"/>
<feature type="compositionally biased region" description="Basic and acidic residues" evidence="21">
    <location>
        <begin position="151"/>
        <end position="163"/>
    </location>
</feature>
<comment type="subunit">
    <text evidence="17">May associate with NuRD histone deacetylase complex (HDAC). Interacts with components of HDAC complex including HDAC1, HDAC2, RBBP4, RBPP7, MTA1 and MTA2. Interacts with CCNQ. Interacts with NSD2 (via PHD-type zinc fingers 1, 2 and 3).</text>
</comment>
<comment type="function">
    <text evidence="14">Probable transcription factor.</text>
</comment>
<dbReference type="FunFam" id="3.30.160.60:FF:000260">
    <property type="entry name" value="Spalt-like transcription factor 1"/>
    <property type="match status" value="1"/>
</dbReference>
<evidence type="ECO:0000256" key="1">
    <source>
        <dbReference type="ARBA" id="ARBA00004123"/>
    </source>
</evidence>
<feature type="compositionally biased region" description="Polar residues" evidence="21">
    <location>
        <begin position="956"/>
        <end position="982"/>
    </location>
</feature>
<keyword evidence="9" id="KW-0832">Ubl conjugation</keyword>
<dbReference type="CDD" id="cd20908">
    <property type="entry name" value="SUF4-like"/>
    <property type="match status" value="1"/>
</dbReference>
<keyword evidence="3" id="KW-1017">Isopeptide bond</keyword>
<sequence length="1252" mass="134423">MSRRKQAKPQHLKSEEDAPISGIISQHRGDVLDDADSGNESRSGSEETHVCEKCCAEFFKWADFCEHLTSCTKNPLVLIVNDNEETPIPSQEYSEPSPVPSCPSEQADSDDARDGNRTPASEGDDVSEMTVSNGIRILEKEDVEMEVELSSEKNMDLEERDVASPEADGSVSQLDDVSPPSVTSYTMPSTNVTLETLHGTRVAVAQFSQSIRAAAGNGVSTMAIPMILDQLMALQQQQIHQLQLIEQIRSQVALMNRQSASQPALNHHNTVTGNPGPVSACAPSVASQLQLHNFITPPVHQLPVRLPASLNSQGSLPLTSGIEGPHSQTSSRSQPSNSSVSNTSSSSSVFPPPSASGLSALLPSCSSSLTNMSMSNSVTGNSGISSSSTHPRNSSTPPSLSHNSLLNSASNLPLIPHSSSSSVIFPNPLASIAATANALDPLSALMKHRKGKPPNVSVFDTKPSSEDPFFKHKCRFCAKVFGSDSALQIHLRSHTGERPYKCNICGNRFSTKGNLKVHFQRHKEKYPHIQMNPYPVPEYLDNVPTSSGIPYGMSLPPEKPVTTWLDSKPVLPTVPTSVGLQLPPTLPSMMGGFGDSASLTPLNRSPQRPSPPSSECASLSPNIVIDSGITTTSTSPKPAPGSDVPPVLKPEGILLPPTGPSRPGENTTTTTTVSHVVLSTAITSTTLTGSSQVSEPINSPNSSSNPVSHPVLPMLSDQFKAKFPFGGLLDSMQTSETSKLQQLVENIDKKMTDPNQCVICHRVLSCQSALKMHYRIHTGERPFKCKICGRAFTTKGNLKTHFGVHRSKPPLRVQHSCPICQKKFTNAVVLQQHIRMHMGGQIPNTPVTENVQEMDTDLSFDEKSIDAMSNYDDDLLDEMEQAIDDEVDLKEGEMDPLKPYSPGSSPPTSIMSSIAAMENQMKMIDSTAKITSSFIQKPSQNFCSYGSENECFPTDSLSVTGDAESQSLGSPALSESSGSLQHLSPAHSHCENQRSKLNTPNLASTASNMIKMEMNGHSKSMALSDNSHLPVGIQVPAAAAPQATLSPSTNPMLAPPPPRRTPKQHNCHSCGKNFSSASALQIHERTHTGEKPFACSICGRAFTTKGNLKVHMGTHMWNNAPARRGRRLSVENPMALLGGDAMKFSEMFQKDLAARAMNVDPGFWNQYAAAITNGLAMKNNEISVIQNGGISQLPVSLGGTGIPSLRAMPGAMDRLHTGSSPPMSGIEKATLEVGASRPFSRYMEENKEIGIN</sequence>
<feature type="compositionally biased region" description="Low complexity" evidence="21">
    <location>
        <begin position="693"/>
        <end position="706"/>
    </location>
</feature>
<feature type="region of interest" description="Disordered" evidence="21">
    <location>
        <begin position="373"/>
        <end position="404"/>
    </location>
</feature>
<evidence type="ECO:0000256" key="5">
    <source>
        <dbReference type="ARBA" id="ARBA00022723"/>
    </source>
</evidence>
<dbReference type="GO" id="GO:0009966">
    <property type="term" value="P:regulation of signal transduction"/>
    <property type="evidence" value="ECO:0007669"/>
    <property type="project" value="UniProtKB-ARBA"/>
</dbReference>
<evidence type="ECO:0000256" key="4">
    <source>
        <dbReference type="ARBA" id="ARBA00022553"/>
    </source>
</evidence>
<dbReference type="FunFam" id="3.30.160.60:FF:000079">
    <property type="entry name" value="Spalt-like transcription factor 3"/>
    <property type="match status" value="1"/>
</dbReference>
<keyword evidence="5" id="KW-0479">Metal-binding</keyword>
<evidence type="ECO:0000256" key="17">
    <source>
        <dbReference type="ARBA" id="ARBA00062861"/>
    </source>
</evidence>
<evidence type="ECO:0000256" key="19">
    <source>
        <dbReference type="ARBA" id="ARBA00069284"/>
    </source>
</evidence>
<dbReference type="PROSITE" id="PS00028">
    <property type="entry name" value="ZINC_FINGER_C2H2_1"/>
    <property type="match status" value="7"/>
</dbReference>
<dbReference type="GO" id="GO:0003337">
    <property type="term" value="P:mesenchymal to epithelial transition involved in metanephros morphogenesis"/>
    <property type="evidence" value="ECO:0007669"/>
    <property type="project" value="UniProtKB-ARBA"/>
</dbReference>
<evidence type="ECO:0000313" key="24">
    <source>
        <dbReference type="Proteomes" id="UP000264820"/>
    </source>
</evidence>
<keyword evidence="11" id="KW-0238">DNA-binding</keyword>
<dbReference type="GO" id="GO:0005654">
    <property type="term" value="C:nucleoplasm"/>
    <property type="evidence" value="ECO:0007669"/>
    <property type="project" value="UniProtKB-ARBA"/>
</dbReference>
<dbReference type="GO" id="GO:0008270">
    <property type="term" value="F:zinc ion binding"/>
    <property type="evidence" value="ECO:0007669"/>
    <property type="project" value="UniProtKB-KW"/>
</dbReference>
<evidence type="ECO:0000256" key="15">
    <source>
        <dbReference type="ARBA" id="ARBA00038474"/>
    </source>
</evidence>
<keyword evidence="12" id="KW-0804">Transcription</keyword>
<evidence type="ECO:0000256" key="18">
    <source>
        <dbReference type="ARBA" id="ARBA00069282"/>
    </source>
</evidence>
<dbReference type="GO" id="GO:0007507">
    <property type="term" value="P:heart development"/>
    <property type="evidence" value="ECO:0007669"/>
    <property type="project" value="UniProtKB-ARBA"/>
</dbReference>
<evidence type="ECO:0000259" key="22">
    <source>
        <dbReference type="PROSITE" id="PS50157"/>
    </source>
</evidence>
<dbReference type="FunFam" id="3.30.160.60:FF:000025">
    <property type="entry name" value="Spalt-like transcription factor 1"/>
    <property type="match status" value="1"/>
</dbReference>
<keyword evidence="10" id="KW-0805">Transcription regulation</keyword>
<dbReference type="GO" id="GO:0021772">
    <property type="term" value="P:olfactory bulb development"/>
    <property type="evidence" value="ECO:0007669"/>
    <property type="project" value="UniProtKB-ARBA"/>
</dbReference>
<dbReference type="PROSITE" id="PS50157">
    <property type="entry name" value="ZINC_FINGER_C2H2_2"/>
    <property type="match status" value="7"/>
</dbReference>
<feature type="domain" description="C2H2-type" evidence="22">
    <location>
        <begin position="472"/>
        <end position="499"/>
    </location>
</feature>
<dbReference type="GO" id="GO:0045944">
    <property type="term" value="P:positive regulation of transcription by RNA polymerase II"/>
    <property type="evidence" value="ECO:0007669"/>
    <property type="project" value="UniProtKB-ARBA"/>
</dbReference>
<feature type="domain" description="C2H2-type" evidence="22">
    <location>
        <begin position="815"/>
        <end position="842"/>
    </location>
</feature>
<feature type="region of interest" description="Disordered" evidence="21">
    <location>
        <begin position="687"/>
        <end position="706"/>
    </location>
</feature>
<keyword evidence="8" id="KW-0862">Zinc</keyword>
<dbReference type="InterPro" id="IPR051565">
    <property type="entry name" value="Sal_C2H2-zinc-finger"/>
</dbReference>
<keyword evidence="6" id="KW-0677">Repeat</keyword>
<feature type="region of interest" description="Disordered" evidence="21">
    <location>
        <begin position="315"/>
        <end position="353"/>
    </location>
</feature>
<dbReference type="FunFam" id="3.30.160.60:FF:000961">
    <property type="entry name" value="Spalt like transcription factor 3"/>
    <property type="match status" value="1"/>
</dbReference>
<keyword evidence="13" id="KW-0539">Nucleus</keyword>
<dbReference type="AlphaFoldDB" id="A0A3Q2Y5G1"/>
<feature type="region of interest" description="Disordered" evidence="21">
    <location>
        <begin position="87"/>
        <end position="132"/>
    </location>
</feature>
<dbReference type="SMART" id="SM00355">
    <property type="entry name" value="ZnF_C2H2"/>
    <property type="match status" value="8"/>
</dbReference>
<evidence type="ECO:0000256" key="2">
    <source>
        <dbReference type="ARBA" id="ARBA00022491"/>
    </source>
</evidence>
<protein>
    <recommendedName>
        <fullName evidence="18">Sal-like protein 1</fullName>
    </recommendedName>
    <alternativeName>
        <fullName evidence="19">Sal-like protein 3</fullName>
    </alternativeName>
</protein>
<keyword evidence="24" id="KW-1185">Reference proteome</keyword>
<feature type="region of interest" description="Disordered" evidence="21">
    <location>
        <begin position="589"/>
        <end position="669"/>
    </location>
</feature>
<dbReference type="STRING" id="109280.ENSHCOP00000008201"/>
<feature type="region of interest" description="Disordered" evidence="21">
    <location>
        <begin position="1"/>
        <end position="46"/>
    </location>
</feature>
<evidence type="ECO:0000256" key="7">
    <source>
        <dbReference type="ARBA" id="ARBA00022771"/>
    </source>
</evidence>
<keyword evidence="2" id="KW-0678">Repressor</keyword>
<dbReference type="Gene3D" id="3.30.160.60">
    <property type="entry name" value="Classic Zinc Finger"/>
    <property type="match status" value="6"/>
</dbReference>
<evidence type="ECO:0000256" key="21">
    <source>
        <dbReference type="SAM" id="MobiDB-lite"/>
    </source>
</evidence>
<evidence type="ECO:0000256" key="8">
    <source>
        <dbReference type="ARBA" id="ARBA00022833"/>
    </source>
</evidence>
<dbReference type="SUPFAM" id="SSF57667">
    <property type="entry name" value="beta-beta-alpha zinc fingers"/>
    <property type="match status" value="4"/>
</dbReference>
<feature type="domain" description="C2H2-type" evidence="22">
    <location>
        <begin position="755"/>
        <end position="782"/>
    </location>
</feature>
<dbReference type="InterPro" id="IPR036236">
    <property type="entry name" value="Znf_C2H2_sf"/>
</dbReference>
<evidence type="ECO:0000256" key="3">
    <source>
        <dbReference type="ARBA" id="ARBA00022499"/>
    </source>
</evidence>
<evidence type="ECO:0000256" key="16">
    <source>
        <dbReference type="ARBA" id="ARBA00053244"/>
    </source>
</evidence>
<comment type="function">
    <text evidence="16">Transcriptional repressor involved in organogenesis. Plays an essential role in ureteric bud invasion during kidney development.</text>
</comment>
<dbReference type="InterPro" id="IPR013087">
    <property type="entry name" value="Znf_C2H2_type"/>
</dbReference>
<evidence type="ECO:0000256" key="6">
    <source>
        <dbReference type="ARBA" id="ARBA00022737"/>
    </source>
</evidence>
<feature type="compositionally biased region" description="Polar residues" evidence="21">
    <location>
        <begin position="170"/>
        <end position="184"/>
    </location>
</feature>
<name>A0A3Q2Y5G1_HIPCM</name>
<dbReference type="Pfam" id="PF00096">
    <property type="entry name" value="zf-C2H2"/>
    <property type="match status" value="5"/>
</dbReference>
<feature type="region of interest" description="Disordered" evidence="21">
    <location>
        <begin position="956"/>
        <end position="1001"/>
    </location>
</feature>
<dbReference type="Proteomes" id="UP000264820">
    <property type="component" value="Unplaced"/>
</dbReference>